<dbReference type="Proteomes" id="UP000198832">
    <property type="component" value="Unassembled WGS sequence"/>
</dbReference>
<accession>A0A1I1KDN0</accession>
<evidence type="ECO:0000259" key="2">
    <source>
        <dbReference type="PROSITE" id="PS51833"/>
    </source>
</evidence>
<dbReference type="PANTHER" id="PTHR33525:SF4">
    <property type="entry name" value="CYCLIC DI-GMP PHOSPHODIESTERASE CDGJ"/>
    <property type="match status" value="1"/>
</dbReference>
<dbReference type="SUPFAM" id="SSF141868">
    <property type="entry name" value="EAL domain-like"/>
    <property type="match status" value="1"/>
</dbReference>
<gene>
    <name evidence="3" type="ORF">SAMN04487968_108100</name>
</gene>
<dbReference type="SMART" id="SM00052">
    <property type="entry name" value="EAL"/>
    <property type="match status" value="1"/>
</dbReference>
<name>A0A1I1KDN0_9ACTN</name>
<evidence type="ECO:0000313" key="3">
    <source>
        <dbReference type="EMBL" id="SFC58896.1"/>
    </source>
</evidence>
<sequence>MTAPAVNDQSAAAQVHIGRQPIYHGDRVYAYELLFRSHADARIASSRGASATGTIIHNAFAEFGLESLVGPRRCFINVTREYLTGQLPMPFEPGQVILEVLETVHVDDEVVASVIRLVESGFDVALDDFVIGSDHERLLDVASYVKIDLASAPESVLRPEVARLRERGLTLVAERVETEEDVAYAQDLGFHLMQGYALGRPQTLSMRTLGISQTRRLELFGALSAADLDLPRVVSLISTDPALALRVLQATNSAQTGLKRRVSSLNEAVTMLGVNRIRQWVSLMVLTDVTGVDQETLSGLVTRARLCQTVTDSLGGPGESGFMVGLVAGIADLMKEDVQDVVRRLPLDMSVAAALVEYDGVLGHALQSVRAYENWTTTPYVGGLNDRLAEAHLAAMVWSNRLVAEQAG</sequence>
<dbReference type="InterPro" id="IPR001633">
    <property type="entry name" value="EAL_dom"/>
</dbReference>
<dbReference type="CDD" id="cd01948">
    <property type="entry name" value="EAL"/>
    <property type="match status" value="1"/>
</dbReference>
<dbReference type="PANTHER" id="PTHR33525">
    <property type="match status" value="1"/>
</dbReference>
<feature type="domain" description="HDOD" evidence="2">
    <location>
        <begin position="209"/>
        <end position="398"/>
    </location>
</feature>
<dbReference type="Gene3D" id="1.10.3210.10">
    <property type="entry name" value="Hypothetical protein af1432"/>
    <property type="match status" value="1"/>
</dbReference>
<keyword evidence="4" id="KW-1185">Reference proteome</keyword>
<dbReference type="OrthoDB" id="9804751at2"/>
<dbReference type="Pfam" id="PF00563">
    <property type="entry name" value="EAL"/>
    <property type="match status" value="1"/>
</dbReference>
<organism evidence="3 4">
    <name type="scientific">Nocardioides terrae</name>
    <dbReference type="NCBI Taxonomy" id="574651"/>
    <lineage>
        <taxon>Bacteria</taxon>
        <taxon>Bacillati</taxon>
        <taxon>Actinomycetota</taxon>
        <taxon>Actinomycetes</taxon>
        <taxon>Propionibacteriales</taxon>
        <taxon>Nocardioidaceae</taxon>
        <taxon>Nocardioides</taxon>
    </lineage>
</organism>
<evidence type="ECO:0000259" key="1">
    <source>
        <dbReference type="PROSITE" id="PS50883"/>
    </source>
</evidence>
<dbReference type="SUPFAM" id="SSF109604">
    <property type="entry name" value="HD-domain/PDEase-like"/>
    <property type="match status" value="1"/>
</dbReference>
<dbReference type="PROSITE" id="PS50883">
    <property type="entry name" value="EAL"/>
    <property type="match status" value="1"/>
</dbReference>
<dbReference type="Pfam" id="PF08668">
    <property type="entry name" value="HDOD"/>
    <property type="match status" value="1"/>
</dbReference>
<reference evidence="3 4" key="1">
    <citation type="submission" date="2016-10" db="EMBL/GenBank/DDBJ databases">
        <authorList>
            <person name="de Groot N.N."/>
        </authorList>
    </citation>
    <scope>NUCLEOTIDE SEQUENCE [LARGE SCALE GENOMIC DNA]</scope>
    <source>
        <strain evidence="3 4">CGMCC 1.7056</strain>
    </source>
</reference>
<dbReference type="AlphaFoldDB" id="A0A1I1KDN0"/>
<protein>
    <submittedName>
        <fullName evidence="3">EAL and modified HD-GYP domain-containing signal transduction protein</fullName>
    </submittedName>
</protein>
<dbReference type="RefSeq" id="WP_091124083.1">
    <property type="nucleotide sequence ID" value="NZ_FOLB01000008.1"/>
</dbReference>
<feature type="domain" description="EAL" evidence="1">
    <location>
        <begin position="1"/>
        <end position="215"/>
    </location>
</feature>
<dbReference type="InterPro" id="IPR014408">
    <property type="entry name" value="dGMP_Pdiesterase_EAL/HD-GYP"/>
</dbReference>
<dbReference type="Gene3D" id="3.20.20.450">
    <property type="entry name" value="EAL domain"/>
    <property type="match status" value="1"/>
</dbReference>
<dbReference type="EMBL" id="FOLB01000008">
    <property type="protein sequence ID" value="SFC58896.1"/>
    <property type="molecule type" value="Genomic_DNA"/>
</dbReference>
<dbReference type="InterPro" id="IPR013976">
    <property type="entry name" value="HDOD"/>
</dbReference>
<evidence type="ECO:0000313" key="4">
    <source>
        <dbReference type="Proteomes" id="UP000198832"/>
    </source>
</evidence>
<dbReference type="InterPro" id="IPR052340">
    <property type="entry name" value="RNase_Y/CdgJ"/>
</dbReference>
<dbReference type="InterPro" id="IPR035919">
    <property type="entry name" value="EAL_sf"/>
</dbReference>
<dbReference type="PIRSF" id="PIRSF003180">
    <property type="entry name" value="DiGMPpdiest_YuxH"/>
    <property type="match status" value="1"/>
</dbReference>
<dbReference type="STRING" id="574651.SAMN04487968_108100"/>
<dbReference type="PROSITE" id="PS51833">
    <property type="entry name" value="HDOD"/>
    <property type="match status" value="1"/>
</dbReference>
<proteinExistence type="predicted"/>